<keyword evidence="4" id="KW-0482">Metalloprotease</keyword>
<organism evidence="4 5">
    <name type="scientific">Cyclobacterium plantarum</name>
    <dbReference type="NCBI Taxonomy" id="2716263"/>
    <lineage>
        <taxon>Bacteria</taxon>
        <taxon>Pseudomonadati</taxon>
        <taxon>Bacteroidota</taxon>
        <taxon>Cytophagia</taxon>
        <taxon>Cytophagales</taxon>
        <taxon>Cyclobacteriaceae</taxon>
        <taxon>Cyclobacterium</taxon>
    </lineage>
</organism>
<feature type="transmembrane region" description="Helical" evidence="2">
    <location>
        <begin position="13"/>
        <end position="36"/>
    </location>
</feature>
<comment type="caution">
    <text evidence="4">The sequence shown here is derived from an EMBL/GenBank/DDBJ whole genome shotgun (WGS) entry which is preliminary data.</text>
</comment>
<proteinExistence type="predicted"/>
<feature type="region of interest" description="Disordered" evidence="1">
    <location>
        <begin position="571"/>
        <end position="590"/>
    </location>
</feature>
<feature type="transmembrane region" description="Helical" evidence="2">
    <location>
        <begin position="48"/>
        <end position="68"/>
    </location>
</feature>
<reference evidence="4 5" key="1">
    <citation type="submission" date="2020-03" db="EMBL/GenBank/DDBJ databases">
        <title>Cyclobacterium plantarum sp. nov., a marine bacterium isolated from a coastal-marine wetland.</title>
        <authorList>
            <person name="Sanchez-Porro C."/>
            <person name="Ventosa A."/>
            <person name="Amoozegar M."/>
        </authorList>
    </citation>
    <scope>NUCLEOTIDE SEQUENCE [LARGE SCALE GENOMIC DNA]</scope>
    <source>
        <strain evidence="4 5">GBPx2</strain>
    </source>
</reference>
<evidence type="ECO:0000256" key="2">
    <source>
        <dbReference type="SAM" id="Phobius"/>
    </source>
</evidence>
<keyword evidence="2" id="KW-0472">Membrane</keyword>
<dbReference type="RefSeq" id="WP_166145722.1">
    <property type="nucleotide sequence ID" value="NZ_JAANYN010000003.1"/>
</dbReference>
<dbReference type="Proteomes" id="UP000649799">
    <property type="component" value="Unassembled WGS sequence"/>
</dbReference>
<gene>
    <name evidence="4" type="ORF">G9Q97_08760</name>
</gene>
<dbReference type="PANTHER" id="PTHR34978">
    <property type="entry name" value="POSSIBLE SENSOR-TRANSDUCER PROTEIN BLAR"/>
    <property type="match status" value="1"/>
</dbReference>
<keyword evidence="2" id="KW-1133">Transmembrane helix</keyword>
<dbReference type="GO" id="GO:0008237">
    <property type="term" value="F:metallopeptidase activity"/>
    <property type="evidence" value="ECO:0007669"/>
    <property type="project" value="UniProtKB-KW"/>
</dbReference>
<name>A0ABX0HA82_9BACT</name>
<accession>A0ABX0HA82</accession>
<dbReference type="CDD" id="cd07341">
    <property type="entry name" value="M56_BlaR1_MecR1_like"/>
    <property type="match status" value="1"/>
</dbReference>
<keyword evidence="5" id="KW-1185">Reference proteome</keyword>
<protein>
    <submittedName>
        <fullName evidence="4">M48 family metalloprotease</fullName>
    </submittedName>
</protein>
<feature type="transmembrane region" description="Helical" evidence="2">
    <location>
        <begin position="111"/>
        <end position="132"/>
    </location>
</feature>
<sequence>MKLDWFFSNLPEVLGWALLHSLWQFLLLAGLYALILRIPIFSIPRYRYLAGFSGLILMLLCFLSTVWYEYLQLVAVSAMPSAVPTYLALPSGSAGKQPELTTLAVDFFQKAIPYLVNVWFIGVVFYMLRLLGNFVNLQQIKRRSSADLPEWISDSTRTCLEKMGIKLPVSVRKSDEIEVPLVFGILKPMILIPASLLVSMPSGQLEAILAHELAHVRRHDFALNLFQSFLEMIFFYHPGFWWINETVRESREQATDDLAIACGAKGPDLAHALAHLVNRTSIQAPQLAMAAKKSGFPTLRRIQRMMGMKPSSITNTPLITKTMMITSLLSFVLLLGTAQQDDLPRENWLETRLSYTTIYKVDQDMPLTFRLDIDSTDSLPGSAARNIQLDVDVEIDSIGNVVDKFVYTDSLPDMPSLSIPPPPVFPSFPAAPLFPDADPFISDTFMDGFGDSIRTYALKIVQFHRDSTPDGLAQKEKFEQKMQIFQEKMAESQKVFQEKMKAWEAEFRPKMEEFEAKMDAWRKENEPRMEEFEAKMEAWRKANEPRIEAFEARMKEWSKEQEAKMEIIEEKIREREKTIEKRREQSEQNR</sequence>
<dbReference type="InterPro" id="IPR008756">
    <property type="entry name" value="Peptidase_M56"/>
</dbReference>
<dbReference type="InterPro" id="IPR052173">
    <property type="entry name" value="Beta-lactam_resp_regulator"/>
</dbReference>
<evidence type="ECO:0000256" key="1">
    <source>
        <dbReference type="SAM" id="MobiDB-lite"/>
    </source>
</evidence>
<evidence type="ECO:0000313" key="5">
    <source>
        <dbReference type="Proteomes" id="UP000649799"/>
    </source>
</evidence>
<feature type="domain" description="Peptidase M56" evidence="3">
    <location>
        <begin position="92"/>
        <end position="261"/>
    </location>
</feature>
<keyword evidence="4" id="KW-0645">Protease</keyword>
<evidence type="ECO:0000313" key="4">
    <source>
        <dbReference type="EMBL" id="NHE56900.1"/>
    </source>
</evidence>
<feature type="transmembrane region" description="Helical" evidence="2">
    <location>
        <begin position="221"/>
        <end position="243"/>
    </location>
</feature>
<evidence type="ECO:0000259" key="3">
    <source>
        <dbReference type="Pfam" id="PF05569"/>
    </source>
</evidence>
<dbReference type="EMBL" id="JAANYN010000003">
    <property type="protein sequence ID" value="NHE56900.1"/>
    <property type="molecule type" value="Genomic_DNA"/>
</dbReference>
<keyword evidence="4" id="KW-0378">Hydrolase</keyword>
<dbReference type="Pfam" id="PF05569">
    <property type="entry name" value="Peptidase_M56"/>
    <property type="match status" value="1"/>
</dbReference>
<dbReference type="Gene3D" id="3.30.2010.10">
    <property type="entry name" value="Metalloproteases ('zincins'), catalytic domain"/>
    <property type="match status" value="1"/>
</dbReference>
<keyword evidence="2" id="KW-0812">Transmembrane</keyword>
<dbReference type="PANTHER" id="PTHR34978:SF3">
    <property type="entry name" value="SLR0241 PROTEIN"/>
    <property type="match status" value="1"/>
</dbReference>